<feature type="transmembrane region" description="Helical" evidence="1">
    <location>
        <begin position="96"/>
        <end position="114"/>
    </location>
</feature>
<feature type="transmembrane region" description="Helical" evidence="1">
    <location>
        <begin position="7"/>
        <end position="26"/>
    </location>
</feature>
<organism evidence="2 3">
    <name type="scientific">Faecalibacillus faecis</name>
    <dbReference type="NCBI Taxonomy" id="1982628"/>
    <lineage>
        <taxon>Bacteria</taxon>
        <taxon>Bacillati</taxon>
        <taxon>Bacillota</taxon>
        <taxon>Erysipelotrichia</taxon>
        <taxon>Erysipelotrichales</taxon>
        <taxon>Coprobacillaceae</taxon>
        <taxon>Faecalibacillus</taxon>
    </lineage>
</organism>
<evidence type="ECO:0000313" key="2">
    <source>
        <dbReference type="EMBL" id="PST40043.1"/>
    </source>
</evidence>
<dbReference type="RefSeq" id="WP_106988153.1">
    <property type="nucleotide sequence ID" value="NZ_DAWBWI010000141.1"/>
</dbReference>
<feature type="transmembrane region" description="Helical" evidence="1">
    <location>
        <begin position="38"/>
        <end position="60"/>
    </location>
</feature>
<dbReference type="AlphaFoldDB" id="A0A2T3FXS6"/>
<gene>
    <name evidence="2" type="ORF">C7U55_08245</name>
</gene>
<evidence type="ECO:0000256" key="1">
    <source>
        <dbReference type="SAM" id="Phobius"/>
    </source>
</evidence>
<dbReference type="GeneID" id="77471078"/>
<dbReference type="EMBL" id="PYLP01000009">
    <property type="protein sequence ID" value="PST40043.1"/>
    <property type="molecule type" value="Genomic_DNA"/>
</dbReference>
<accession>A0A2T3FXS6</accession>
<keyword evidence="1" id="KW-0472">Membrane</keyword>
<comment type="caution">
    <text evidence="2">The sequence shown here is derived from an EMBL/GenBank/DDBJ whole genome shotgun (WGS) entry which is preliminary data.</text>
</comment>
<keyword evidence="1" id="KW-0812">Transmembrane</keyword>
<feature type="transmembrane region" description="Helical" evidence="1">
    <location>
        <begin position="72"/>
        <end position="90"/>
    </location>
</feature>
<protein>
    <submittedName>
        <fullName evidence="2">Uncharacterized protein</fullName>
    </submittedName>
</protein>
<evidence type="ECO:0000313" key="3">
    <source>
        <dbReference type="Proteomes" id="UP000241201"/>
    </source>
</evidence>
<dbReference type="Proteomes" id="UP000241201">
    <property type="component" value="Unassembled WGS sequence"/>
</dbReference>
<keyword evidence="3" id="KW-1185">Reference proteome</keyword>
<keyword evidence="1" id="KW-1133">Transmembrane helix</keyword>
<name>A0A2T3FXS6_9FIRM</name>
<reference evidence="3" key="1">
    <citation type="submission" date="2018-03" db="EMBL/GenBank/DDBJ databases">
        <title>Lachnoclostridium SNUG30370 gen.nov., sp.nov., isolated from human faeces.</title>
        <authorList>
            <person name="Seo B."/>
            <person name="Jeon K."/>
            <person name="Ko G."/>
        </authorList>
    </citation>
    <scope>NUCLEOTIDE SEQUENCE [LARGE SCALE GENOMIC DNA]</scope>
    <source>
        <strain evidence="3">SNUG30370</strain>
    </source>
</reference>
<proteinExistence type="predicted"/>
<sequence length="119" mass="12590">MKIWKLVAGILSIIFSVIVFFQSMLVGTANTLSSNGEVGGSAGLFVSIFMLSGGIVSIVVRNSEKTTGNIALGILFGLGAFLGFSMAGSYSDLNIWAGWCLINMGLAIVSFVKLRKRGY</sequence>